<feature type="domain" description="Helicase ATP-binding" evidence="17">
    <location>
        <begin position="130"/>
        <end position="299"/>
    </location>
</feature>
<keyword evidence="11 14" id="KW-0413">Isomerase</keyword>
<dbReference type="Pfam" id="PF00270">
    <property type="entry name" value="DEAD"/>
    <property type="match status" value="1"/>
</dbReference>
<evidence type="ECO:0000256" key="13">
    <source>
        <dbReference type="ARBA" id="ARBA00049360"/>
    </source>
</evidence>
<keyword evidence="5 14" id="KW-0547">Nucleotide-binding</keyword>
<reference evidence="21" key="1">
    <citation type="journal article" date="2020" name="mSystems">
        <title>Genome- and Community-Level Interaction Insights into Carbon Utilization and Element Cycling Functions of Hydrothermarchaeota in Hydrothermal Sediment.</title>
        <authorList>
            <person name="Zhou Z."/>
            <person name="Liu Y."/>
            <person name="Xu W."/>
            <person name="Pan J."/>
            <person name="Luo Z.H."/>
            <person name="Li M."/>
        </authorList>
    </citation>
    <scope>NUCLEOTIDE SEQUENCE [LARGE SCALE GENOMIC DNA]</scope>
    <source>
        <strain evidence="20">SpSt-629</strain>
        <strain evidence="21">SpSt-688</strain>
    </source>
</reference>
<feature type="domain" description="Toprim" evidence="16">
    <location>
        <begin position="689"/>
        <end position="853"/>
    </location>
</feature>
<dbReference type="GO" id="GO:0016787">
    <property type="term" value="F:hydrolase activity"/>
    <property type="evidence" value="ECO:0007669"/>
    <property type="project" value="UniProtKB-KW"/>
</dbReference>
<feature type="domain" description="RG N-terminal-type" evidence="18">
    <location>
        <begin position="38"/>
        <end position="77"/>
    </location>
</feature>
<evidence type="ECO:0000259" key="17">
    <source>
        <dbReference type="PROSITE" id="PS51192"/>
    </source>
</evidence>
<gene>
    <name evidence="14 21" type="primary">rgy</name>
    <name evidence="20" type="ORF">ENT99_06290</name>
    <name evidence="21" type="ORF">ENU64_04710</name>
</gene>
<dbReference type="InterPro" id="IPR003602">
    <property type="entry name" value="Topo_IA_DNA-bd_dom"/>
</dbReference>
<dbReference type="InterPro" id="IPR014001">
    <property type="entry name" value="Helicase_ATP-bd"/>
</dbReference>
<feature type="domain" description="Topo IA-type catalytic" evidence="19">
    <location>
        <begin position="869"/>
        <end position="1331"/>
    </location>
</feature>
<accession>A0A7J3MYS9</accession>
<comment type="similarity">
    <text evidence="12 14">In the N-terminal section; belongs to the DEAD box helicase family. DDVD subfamily.</text>
</comment>
<evidence type="ECO:0000256" key="9">
    <source>
        <dbReference type="ARBA" id="ARBA00023029"/>
    </source>
</evidence>
<evidence type="ECO:0000259" key="19">
    <source>
        <dbReference type="PROSITE" id="PS52039"/>
    </source>
</evidence>
<dbReference type="EMBL" id="DTAU01000125">
    <property type="protein sequence ID" value="HFQ79293.1"/>
    <property type="molecule type" value="Genomic_DNA"/>
</dbReference>
<dbReference type="GO" id="GO:0006260">
    <property type="term" value="P:DNA replication"/>
    <property type="evidence" value="ECO:0007669"/>
    <property type="project" value="UniProtKB-UniRule"/>
</dbReference>
<evidence type="ECO:0000256" key="14">
    <source>
        <dbReference type="HAMAP-Rule" id="MF_01125"/>
    </source>
</evidence>
<dbReference type="SMART" id="SM00437">
    <property type="entry name" value="TOP1Ac"/>
    <property type="match status" value="1"/>
</dbReference>
<organism evidence="21">
    <name type="scientific">Ignisphaera aggregans</name>
    <dbReference type="NCBI Taxonomy" id="334771"/>
    <lineage>
        <taxon>Archaea</taxon>
        <taxon>Thermoproteota</taxon>
        <taxon>Thermoprotei</taxon>
        <taxon>Desulfurococcales</taxon>
        <taxon>Desulfurococcaceae</taxon>
        <taxon>Ignisphaera</taxon>
    </lineage>
</organism>
<dbReference type="CDD" id="cd17924">
    <property type="entry name" value="DDXDc_reverse_gyrase"/>
    <property type="match status" value="1"/>
</dbReference>
<dbReference type="SMART" id="SM00493">
    <property type="entry name" value="TOPRIM"/>
    <property type="match status" value="1"/>
</dbReference>
<evidence type="ECO:0000256" key="5">
    <source>
        <dbReference type="ARBA" id="ARBA00022741"/>
    </source>
</evidence>
<dbReference type="Gene3D" id="2.60.510.20">
    <property type="match status" value="1"/>
</dbReference>
<evidence type="ECO:0000313" key="20">
    <source>
        <dbReference type="EMBL" id="HFQ79293.1"/>
    </source>
</evidence>
<dbReference type="GO" id="GO:0008094">
    <property type="term" value="F:ATP-dependent activity, acting on DNA"/>
    <property type="evidence" value="ECO:0007669"/>
    <property type="project" value="UniProtKB-UniRule"/>
</dbReference>
<evidence type="ECO:0000256" key="11">
    <source>
        <dbReference type="ARBA" id="ARBA00023235"/>
    </source>
</evidence>
<dbReference type="PANTHER" id="PTHR43505:SF1">
    <property type="entry name" value="REVERSE GYRASE"/>
    <property type="match status" value="1"/>
</dbReference>
<comment type="function">
    <text evidence="15">Modifies the topological state of DNA by introducing positive supercoils in an ATP-dependent process, increasing the linking number in steps of +1. Binds to single-stranded DNA, transiently cleaves and then rejoins the ends, introducing a positive supercoil in the process. The scissile phosphodiester is attacked by the catalytic tyrosine of the enzyme, resulting in the formation of a DNA-(5'-phosphotyrosyl)-enzyme intermediate. Involved in rewinding DNA strands in regions of the chromosome that have opened up to allow replication, transcription, DNA repair and/or for DNA protection.</text>
</comment>
<keyword evidence="8 14" id="KW-0067">ATP-binding</keyword>
<dbReference type="Gene3D" id="1.10.460.10">
    <property type="entry name" value="Topoisomerase I, domain 2"/>
    <property type="match status" value="1"/>
</dbReference>
<dbReference type="InterPro" id="IPR013826">
    <property type="entry name" value="Topo_IA_cen_sub3"/>
</dbReference>
<dbReference type="HAMAP" id="MF_01125">
    <property type="entry name" value="Reverse_gyrase"/>
    <property type="match status" value="1"/>
</dbReference>
<dbReference type="EC" id="5.6.2.-" evidence="14"/>
<evidence type="ECO:0000256" key="2">
    <source>
        <dbReference type="ARBA" id="ARBA00011245"/>
    </source>
</evidence>
<comment type="subunit">
    <text evidence="2 14">Monomer.</text>
</comment>
<feature type="binding site" evidence="14">
    <location>
        <position position="126"/>
    </location>
    <ligand>
        <name>ATP</name>
        <dbReference type="ChEBI" id="CHEBI:30616"/>
    </ligand>
</feature>
<comment type="subcellular location">
    <subcellularLocation>
        <location evidence="1 14">Cytoplasm</location>
    </subcellularLocation>
</comment>
<feature type="region of interest" description="Topoisomerase I" evidence="14">
    <location>
        <begin position="685"/>
        <end position="1344"/>
    </location>
</feature>
<evidence type="ECO:0000256" key="3">
    <source>
        <dbReference type="ARBA" id="ARBA00022490"/>
    </source>
</evidence>
<evidence type="ECO:0000259" key="16">
    <source>
        <dbReference type="PROSITE" id="PS50880"/>
    </source>
</evidence>
<dbReference type="GO" id="GO:0008270">
    <property type="term" value="F:zinc ion binding"/>
    <property type="evidence" value="ECO:0007669"/>
    <property type="project" value="UniProtKB-UniRule"/>
</dbReference>
<dbReference type="PRINTS" id="PR00417">
    <property type="entry name" value="PRTPISMRASEI"/>
</dbReference>
<comment type="catalytic activity">
    <reaction evidence="13 14 15">
        <text>ATP + H2O = ADP + phosphate + H(+)</text>
        <dbReference type="Rhea" id="RHEA:13065"/>
        <dbReference type="ChEBI" id="CHEBI:15377"/>
        <dbReference type="ChEBI" id="CHEBI:15378"/>
        <dbReference type="ChEBI" id="CHEBI:30616"/>
        <dbReference type="ChEBI" id="CHEBI:43474"/>
        <dbReference type="ChEBI" id="CHEBI:456216"/>
    </reaction>
</comment>
<dbReference type="Pfam" id="PF01131">
    <property type="entry name" value="Topoisom_bac"/>
    <property type="match status" value="1"/>
</dbReference>
<dbReference type="EMBL" id="DTDH01000144">
    <property type="protein sequence ID" value="HGT98713.1"/>
    <property type="molecule type" value="Genomic_DNA"/>
</dbReference>
<dbReference type="InterPro" id="IPR003601">
    <property type="entry name" value="Topo_IA_2"/>
</dbReference>
<dbReference type="InterPro" id="IPR027417">
    <property type="entry name" value="P-loop_NTPase"/>
</dbReference>
<dbReference type="PROSITE" id="PS52037">
    <property type="entry name" value="ZF_RG_C"/>
    <property type="match status" value="1"/>
</dbReference>
<evidence type="ECO:0000259" key="18">
    <source>
        <dbReference type="PROSITE" id="PS52036"/>
    </source>
</evidence>
<comment type="cofactor">
    <cofactor evidence="14">
        <name>Zn(2+)</name>
        <dbReference type="ChEBI" id="CHEBI:29105"/>
    </cofactor>
    <text evidence="14">Binds 1 or 2 zinc ions per subunit.</text>
</comment>
<dbReference type="GO" id="GO:0006265">
    <property type="term" value="P:DNA topological change"/>
    <property type="evidence" value="ECO:0007669"/>
    <property type="project" value="UniProtKB-UniRule"/>
</dbReference>
<dbReference type="InterPro" id="IPR023405">
    <property type="entry name" value="Topo_IA_core_domain"/>
</dbReference>
<evidence type="ECO:0000256" key="1">
    <source>
        <dbReference type="ARBA" id="ARBA00004496"/>
    </source>
</evidence>
<comment type="similarity">
    <text evidence="14">In the C-terminal section; belongs to the type IA topoisomerase family.</text>
</comment>
<dbReference type="GO" id="GO:0160097">
    <property type="term" value="F:reverse gyrase activity"/>
    <property type="evidence" value="ECO:0007669"/>
    <property type="project" value="UniProtKB-UniRule"/>
</dbReference>
<dbReference type="Pfam" id="PF17915">
    <property type="entry name" value="zf_Rg"/>
    <property type="match status" value="1"/>
</dbReference>
<dbReference type="PROSITE" id="PS52039">
    <property type="entry name" value="TOPO_IA_2"/>
    <property type="match status" value="1"/>
</dbReference>
<evidence type="ECO:0000256" key="7">
    <source>
        <dbReference type="ARBA" id="ARBA00022833"/>
    </source>
</evidence>
<dbReference type="PANTHER" id="PTHR43505">
    <property type="entry name" value="REVERSE GYRASE"/>
    <property type="match status" value="1"/>
</dbReference>
<dbReference type="GO" id="GO:0005524">
    <property type="term" value="F:ATP binding"/>
    <property type="evidence" value="ECO:0007669"/>
    <property type="project" value="UniProtKB-UniRule"/>
</dbReference>
<keyword evidence="4 14" id="KW-0479">Metal-binding</keyword>
<dbReference type="PROSITE" id="PS50880">
    <property type="entry name" value="TOPRIM"/>
    <property type="match status" value="1"/>
</dbReference>
<evidence type="ECO:0000256" key="10">
    <source>
        <dbReference type="ARBA" id="ARBA00023125"/>
    </source>
</evidence>
<evidence type="ECO:0000256" key="6">
    <source>
        <dbReference type="ARBA" id="ARBA00022771"/>
    </source>
</evidence>
<dbReference type="GO" id="GO:0003677">
    <property type="term" value="F:DNA binding"/>
    <property type="evidence" value="ECO:0007669"/>
    <property type="project" value="UniProtKB-UniRule"/>
</dbReference>
<keyword evidence="7 14" id="KW-0862">Zinc</keyword>
<keyword evidence="10 14" id="KW-0238">DNA-binding</keyword>
<evidence type="ECO:0000256" key="8">
    <source>
        <dbReference type="ARBA" id="ARBA00022840"/>
    </source>
</evidence>
<comment type="miscellaneous">
    <text evidence="14">This enzyme is the only unique feature of hyperthermophilic bacteria/archaea known and seems to be essential for adaptation to life at high temperatures. It may play a role in stabilization of DNA at high temperatures.</text>
</comment>
<dbReference type="InterPro" id="IPR013824">
    <property type="entry name" value="Topo_IA_cen_sub1"/>
</dbReference>
<evidence type="ECO:0000256" key="15">
    <source>
        <dbReference type="RuleBase" id="RU004026"/>
    </source>
</evidence>
<dbReference type="InterPro" id="IPR040569">
    <property type="entry name" value="Znf_Rg"/>
</dbReference>
<dbReference type="SUPFAM" id="SSF56712">
    <property type="entry name" value="Prokaryotic type I DNA topoisomerase"/>
    <property type="match status" value="1"/>
</dbReference>
<evidence type="ECO:0000313" key="21">
    <source>
        <dbReference type="EMBL" id="HGT98713.1"/>
    </source>
</evidence>
<dbReference type="InterPro" id="IPR011545">
    <property type="entry name" value="DEAD/DEAH_box_helicase_dom"/>
</dbReference>
<comment type="function">
    <text evidence="14">Modifies the topological state of DNA by introducing positive supercoils in an ATP-dependent process, increasing the linking number in steps of +1. Binds to single-stranded DNA, transiently cleaves and then rejoins the ends, introducing a positive supercoil in the process. The scissile phosphodiester is attacked by the catalytic tyrosine of the enzyme, resulting in the formation of a DNA-(5'-phosphotyrosyl)-enzyme intermediate. Probably involved in rewinding DNA strands in regions of the chromosome that have opened up to allow replication, transcription, DNA repair and/or for DNA protection.</text>
</comment>
<keyword evidence="9 14" id="KW-0799">Topoisomerase</keyword>
<comment type="caution">
    <text evidence="21">The sequence shown here is derived from an EMBL/GenBank/DDBJ whole genome shotgun (WGS) entry which is preliminary data.</text>
</comment>
<keyword evidence="6 14" id="KW-0863">Zinc-finger</keyword>
<dbReference type="PROSITE" id="PS52036">
    <property type="entry name" value="ZF_RG_N"/>
    <property type="match status" value="1"/>
</dbReference>
<dbReference type="SMART" id="SM00487">
    <property type="entry name" value="DEXDc"/>
    <property type="match status" value="1"/>
</dbReference>
<keyword evidence="3 14" id="KW-0963">Cytoplasm</keyword>
<feature type="active site" description="O-(5'-phospho-DNA)-tyrosine intermediate" evidence="14">
    <location>
        <position position="1027"/>
    </location>
</feature>
<dbReference type="Gene3D" id="3.40.50.300">
    <property type="entry name" value="P-loop containing nucleotide triphosphate hydrolases"/>
    <property type="match status" value="3"/>
</dbReference>
<dbReference type="InterPro" id="IPR005736">
    <property type="entry name" value="Reverse_gyrase"/>
</dbReference>
<dbReference type="Gene3D" id="3.40.50.140">
    <property type="match status" value="1"/>
</dbReference>
<sequence length="1344" mass="152559">MNIGSRGYGSAGFSMALPTLSFKGSSHKVDENYINKLLLPRGIYLHLCPNCGGPIEDSRLLFRNVCSKCMGTNEIIPVSNMIELTEHIKDMTLESSVRKVVDVQKFVQDFSEFFVKCLKSSPWHLQISWTVRIAQNQSFALVAPTGVGKTTFGLIVALYLSYRLGKKTYIIVPTSILVKQCEERLREFAERAGIIVQIIAMHSRLSPKKREEYEKAIREGYFDIIITTSKYLMRNFNEVFNYFLSKGYKMGFVFVDDVDAVMKGSKAIDMILKLIGFSEKDIEKAYKLMALRQRMIKCSSSENEKARGICYEGEKHIRDVFNDLQREVLATRRKCGILVISSATGRARGKRIRLFRELLGFNIGSAVEVYRNVVDTYMLMPKEEEVADIVAKLINKLGDGCLIYVTIDRGLEYANKFCNELRGRGIEVEVLSSKRTDTLERFILGEVKALIGVATYYGLLVRGIDIPERIRYAIFIGVPRHKISITQIGFNPQNLLRLLTALLDVIEDKKQKDRVIRLIAQLRRILRQMSAERIKIVVDKISSQEPIEEPVASIITEAHNLVASLLSDKNIVEALKKYQKTSIVEENDTLYILVPDAPTYIQASGRTSRLFIGGITTGLSIVLVDDIRLLNGLVDRVKYFIEDFSMNSLEAVDIDNVIKRIDDDRELLKTIRSGKLDLREVPKELRVRTALFIVESPNKARTIASFFGRPTFREIDGLRIYETNVGDIHLLITSTGGHVFEVVEEGIQEDSVYGIAIAKHNEKILFLPKYDYIKRCFRCGTQFVRGETCPICGSDRVKSSRSIIEVLQRIAMEVDEIFIATDPDAEGEKIGYDIAISLAPFAKSIMRIEFHEVTRKAVLNALRNPREVNLSLVEAQITRRIEDRLLGFALSEYVTNKLKTLDIGLREREGRLSAGRVQTPVLGRIIELYIKKLITARKAKIIYLDGISIEVPQDLLEKVLGEEIKRLSPSRVEVVFRSTSINIERLYPLPPFTTDEMITEAHRVLKIDAVEAMRLAQDLFELGFITYHRTDSTRISSAGISLAKEYLSSIYGDKLSDVFEPRAWGSGGAHEGIRPTKPIDVDKLKELIAEGVIETPLRLTAKHFKLYDLIFRRFMASQMKPGIVEKTRYIVTVYIDSNEVFSQTIELVTSVIDPGFLLMYMPIKVISTPNTTFSLKPSKIRTVVLSEYTMPTQGDIIRWMKEVGIGRPSTYAKIVDTIIKRGYTMSVKGGILIPDIEGIYVYLLLAGAGFDNKDIGLETFLNTIRSVYRRSENIVENVTKVLNMVRDELRRMVSVKRTQELYTKIQSVELGKANYIDVIQELFKEVCRYIISELYEGVKACQTT</sequence>
<dbReference type="Gene3D" id="1.10.290.10">
    <property type="entry name" value="Topoisomerase I, domain 4"/>
    <property type="match status" value="1"/>
</dbReference>
<dbReference type="InterPro" id="IPR013497">
    <property type="entry name" value="Topo_IA_cen"/>
</dbReference>
<dbReference type="InterPro" id="IPR006171">
    <property type="entry name" value="TOPRIM_dom"/>
</dbReference>
<dbReference type="NCBIfam" id="TIGR01054">
    <property type="entry name" value="rgy"/>
    <property type="match status" value="1"/>
</dbReference>
<keyword evidence="14 21" id="KW-0378">Hydrolase</keyword>
<dbReference type="SMART" id="SM00436">
    <property type="entry name" value="TOP1Bc"/>
    <property type="match status" value="1"/>
</dbReference>
<evidence type="ECO:0000256" key="4">
    <source>
        <dbReference type="ARBA" id="ARBA00022723"/>
    </source>
</evidence>
<dbReference type="PROSITE" id="PS51192">
    <property type="entry name" value="HELICASE_ATP_BIND_1"/>
    <property type="match status" value="1"/>
</dbReference>
<dbReference type="CDD" id="cd18798">
    <property type="entry name" value="SF2_C_reverse_gyrase"/>
    <property type="match status" value="1"/>
</dbReference>
<name>A0A7J3MYS9_9CREN</name>
<dbReference type="CDD" id="cd00186">
    <property type="entry name" value="TOP1Ac"/>
    <property type="match status" value="1"/>
</dbReference>
<proteinExistence type="inferred from homology"/>
<dbReference type="Pfam" id="PF01751">
    <property type="entry name" value="Toprim"/>
    <property type="match status" value="1"/>
</dbReference>
<protein>
    <recommendedName>
        <fullName evidence="14 15">Reverse gyrase</fullName>
        <ecNumber evidence="14">5.6.2.-</ecNumber>
    </recommendedName>
</protein>
<comment type="domain">
    <text evidence="14">Introduction of positive supercoils requires the cooperation of both domains. The helicase-like domain probably does not directly unwind DNA, but more likely acts by driving ATP-dependent conformational changes within the whole enzyme. A beta hairpin in the 'latch' region of the N-terminal domain plays a regulatory role in the enzyme, repressing topoisomerase activity in the absence of ATP and preventing the enzyme from acting as an ATP-independent relaxing enzyme; it also helps to coordinate nucleotide hydrolysis by the ATPase domain with the supercoiling activity of the topoisomerase domain.</text>
</comment>
<dbReference type="GO" id="GO:0005737">
    <property type="term" value="C:cytoplasm"/>
    <property type="evidence" value="ECO:0007669"/>
    <property type="project" value="UniProtKB-SubCell"/>
</dbReference>
<dbReference type="SUPFAM" id="SSF52540">
    <property type="entry name" value="P-loop containing nucleoside triphosphate hydrolases"/>
    <property type="match status" value="2"/>
</dbReference>
<evidence type="ECO:0000256" key="12">
    <source>
        <dbReference type="ARBA" id="ARBA00043976"/>
    </source>
</evidence>